<keyword evidence="4 6" id="KW-1133">Transmembrane helix</keyword>
<dbReference type="eggNOG" id="KOG1347">
    <property type="taxonomic scope" value="Eukaryota"/>
</dbReference>
<evidence type="ECO:0000256" key="7">
    <source>
        <dbReference type="SAM" id="SignalP"/>
    </source>
</evidence>
<dbReference type="GO" id="GO:0042910">
    <property type="term" value="F:xenobiotic transmembrane transporter activity"/>
    <property type="evidence" value="ECO:0007669"/>
    <property type="project" value="InterPro"/>
</dbReference>
<feature type="chain" id="PRO_5044291860" description="Protein DETOXIFICATION" evidence="7">
    <location>
        <begin position="16"/>
        <end position="526"/>
    </location>
</feature>
<evidence type="ECO:0000256" key="2">
    <source>
        <dbReference type="ARBA" id="ARBA00010199"/>
    </source>
</evidence>
<dbReference type="PANTHER" id="PTHR42893">
    <property type="entry name" value="PROTEIN DETOXIFICATION 44, CHLOROPLASTIC-RELATED"/>
    <property type="match status" value="1"/>
</dbReference>
<dbReference type="OMA" id="NPSDQGC"/>
<evidence type="ECO:0000256" key="1">
    <source>
        <dbReference type="ARBA" id="ARBA00004141"/>
    </source>
</evidence>
<dbReference type="InterPro" id="IPR002528">
    <property type="entry name" value="MATE_fam"/>
</dbReference>
<evidence type="ECO:0000256" key="6">
    <source>
        <dbReference type="SAM" id="Phobius"/>
    </source>
</evidence>
<keyword evidence="7" id="KW-0732">Signal</keyword>
<comment type="similarity">
    <text evidence="2">Belongs to the multi antimicrobial extrusion (MATE) (TC 2.A.66.1) family.</text>
</comment>
<dbReference type="GO" id="GO:0016020">
    <property type="term" value="C:membrane"/>
    <property type="evidence" value="ECO:0007669"/>
    <property type="project" value="UniProtKB-SubCell"/>
</dbReference>
<keyword evidence="3 6" id="KW-0812">Transmembrane</keyword>
<feature type="signal peptide" evidence="7">
    <location>
        <begin position="1"/>
        <end position="15"/>
    </location>
</feature>
<name>A0A0D3KLP7_EMIH1</name>
<reference evidence="9" key="1">
    <citation type="journal article" date="2013" name="Nature">
        <title>Pan genome of the phytoplankton Emiliania underpins its global distribution.</title>
        <authorList>
            <person name="Read B.A."/>
            <person name="Kegel J."/>
            <person name="Klute M.J."/>
            <person name="Kuo A."/>
            <person name="Lefebvre S.C."/>
            <person name="Maumus F."/>
            <person name="Mayer C."/>
            <person name="Miller J."/>
            <person name="Monier A."/>
            <person name="Salamov A."/>
            <person name="Young J."/>
            <person name="Aguilar M."/>
            <person name="Claverie J.M."/>
            <person name="Frickenhaus S."/>
            <person name="Gonzalez K."/>
            <person name="Herman E.K."/>
            <person name="Lin Y.C."/>
            <person name="Napier J."/>
            <person name="Ogata H."/>
            <person name="Sarno A.F."/>
            <person name="Shmutz J."/>
            <person name="Schroeder D."/>
            <person name="de Vargas C."/>
            <person name="Verret F."/>
            <person name="von Dassow P."/>
            <person name="Valentin K."/>
            <person name="Van de Peer Y."/>
            <person name="Wheeler G."/>
            <person name="Dacks J.B."/>
            <person name="Delwiche C.F."/>
            <person name="Dyhrman S.T."/>
            <person name="Glockner G."/>
            <person name="John U."/>
            <person name="Richards T."/>
            <person name="Worden A.Z."/>
            <person name="Zhang X."/>
            <person name="Grigoriev I.V."/>
            <person name="Allen A.E."/>
            <person name="Bidle K."/>
            <person name="Borodovsky M."/>
            <person name="Bowler C."/>
            <person name="Brownlee C."/>
            <person name="Cock J.M."/>
            <person name="Elias M."/>
            <person name="Gladyshev V.N."/>
            <person name="Groth M."/>
            <person name="Guda C."/>
            <person name="Hadaegh A."/>
            <person name="Iglesias-Rodriguez M.D."/>
            <person name="Jenkins J."/>
            <person name="Jones B.M."/>
            <person name="Lawson T."/>
            <person name="Leese F."/>
            <person name="Lindquist E."/>
            <person name="Lobanov A."/>
            <person name="Lomsadze A."/>
            <person name="Malik S.B."/>
            <person name="Marsh M.E."/>
            <person name="Mackinder L."/>
            <person name="Mock T."/>
            <person name="Mueller-Roeber B."/>
            <person name="Pagarete A."/>
            <person name="Parker M."/>
            <person name="Probert I."/>
            <person name="Quesneville H."/>
            <person name="Raines C."/>
            <person name="Rensing S.A."/>
            <person name="Riano-Pachon D.M."/>
            <person name="Richier S."/>
            <person name="Rokitta S."/>
            <person name="Shiraiwa Y."/>
            <person name="Soanes D.M."/>
            <person name="van der Giezen M."/>
            <person name="Wahlund T.M."/>
            <person name="Williams B."/>
            <person name="Wilson W."/>
            <person name="Wolfe G."/>
            <person name="Wurch L.L."/>
        </authorList>
    </citation>
    <scope>NUCLEOTIDE SEQUENCE</scope>
</reference>
<feature type="transmembrane region" description="Helical" evidence="6">
    <location>
        <begin position="452"/>
        <end position="474"/>
    </location>
</feature>
<dbReference type="PaxDb" id="2903-EOD36682"/>
<feature type="transmembrane region" description="Helical" evidence="6">
    <location>
        <begin position="239"/>
        <end position="258"/>
    </location>
</feature>
<dbReference type="KEGG" id="ehx:EMIHUDRAFT_98118"/>
<evidence type="ECO:0000313" key="9">
    <source>
        <dbReference type="Proteomes" id="UP000013827"/>
    </source>
</evidence>
<keyword evidence="5 6" id="KW-0472">Membrane</keyword>
<evidence type="ECO:0000256" key="5">
    <source>
        <dbReference type="ARBA" id="ARBA00023136"/>
    </source>
</evidence>
<dbReference type="AlphaFoldDB" id="A0A0D3KLP7"/>
<reference evidence="8" key="2">
    <citation type="submission" date="2024-10" db="UniProtKB">
        <authorList>
            <consortium name="EnsemblProtists"/>
        </authorList>
    </citation>
    <scope>IDENTIFICATION</scope>
</reference>
<proteinExistence type="inferred from homology"/>
<keyword evidence="9" id="KW-1185">Reference proteome</keyword>
<feature type="transmembrane region" description="Helical" evidence="6">
    <location>
        <begin position="214"/>
        <end position="233"/>
    </location>
</feature>
<dbReference type="GeneID" id="17282230"/>
<dbReference type="GO" id="GO:0015297">
    <property type="term" value="F:antiporter activity"/>
    <property type="evidence" value="ECO:0007669"/>
    <property type="project" value="InterPro"/>
</dbReference>
<dbReference type="InterPro" id="IPR044644">
    <property type="entry name" value="DinF-like"/>
</dbReference>
<comment type="subcellular location">
    <subcellularLocation>
        <location evidence="1">Membrane</location>
        <topology evidence="1">Multi-pass membrane protein</topology>
    </subcellularLocation>
</comment>
<evidence type="ECO:0000313" key="8">
    <source>
        <dbReference type="EnsemblProtists" id="EOD36682"/>
    </source>
</evidence>
<dbReference type="Proteomes" id="UP000013827">
    <property type="component" value="Unassembled WGS sequence"/>
</dbReference>
<dbReference type="RefSeq" id="XP_005789111.1">
    <property type="nucleotide sequence ID" value="XM_005789054.1"/>
</dbReference>
<feature type="transmembrane region" description="Helical" evidence="6">
    <location>
        <begin position="382"/>
        <end position="403"/>
    </location>
</feature>
<dbReference type="EnsemblProtists" id="EOD36682">
    <property type="protein sequence ID" value="EOD36682"/>
    <property type="gene ID" value="EMIHUDRAFT_98118"/>
</dbReference>
<feature type="transmembrane region" description="Helical" evidence="6">
    <location>
        <begin position="480"/>
        <end position="501"/>
    </location>
</feature>
<dbReference type="HOGENOM" id="CLU_036968_0_0_1"/>
<dbReference type="Pfam" id="PF01554">
    <property type="entry name" value="MatE"/>
    <property type="match status" value="1"/>
</dbReference>
<dbReference type="NCBIfam" id="TIGR00797">
    <property type="entry name" value="matE"/>
    <property type="match status" value="1"/>
</dbReference>
<organism evidence="8 9">
    <name type="scientific">Emiliania huxleyi (strain CCMP1516)</name>
    <dbReference type="NCBI Taxonomy" id="280463"/>
    <lineage>
        <taxon>Eukaryota</taxon>
        <taxon>Haptista</taxon>
        <taxon>Haptophyta</taxon>
        <taxon>Prymnesiophyceae</taxon>
        <taxon>Isochrysidales</taxon>
        <taxon>Noelaerhabdaceae</taxon>
        <taxon>Emiliania</taxon>
    </lineage>
</organism>
<feature type="transmembrane region" description="Helical" evidence="6">
    <location>
        <begin position="137"/>
        <end position="160"/>
    </location>
</feature>
<evidence type="ECO:0000256" key="4">
    <source>
        <dbReference type="ARBA" id="ARBA00022989"/>
    </source>
</evidence>
<sequence>MAFAVTLRAALAAHAAPLSLSHVSSPSLLCRVASPRLEQPLPAHEADGEARRRLDVEFASIAVPALAQFAAEPLAGLVDTAYLGRLGATALGGAGIAIGAHFATAKLFNDPLLRTSISIVASGDGAARLGGEDSRDAAISAALVLALCVGLLQLAFFALFAPRMVSAMGAGVGSPMRPTALSYLRVRALGMPAATLWLCSNGVFRGLGDTRTPLIWALLFSLLNALLDPLFIFPLGLGAAGAAAGTGLAQSIALVGLLRALSRRTGVSVSPLSLLSLASLRRLAPSLRAYGRAGVLVFVRTVGKVWAYTYCTRLAASLGAVSSAAHLLCFNLGVVLSQLCESVAVATQTLLARALGSLDAMAKDGEGAEEAKRAARRDAWHVIGRGVLVGGGVAGVLTAVTAFRPAAVVASLTTDVVVRETCASIMAPVLLCQLFKGLAFPANGVVMGGLDWGFATAGIWLGSALCVGLAHLRAPPTLHSIWWGFAAFMASQTVLSVGRVLSRTGPWGRLYGGARGWRGTAAGSDS</sequence>
<feature type="transmembrane region" description="Helical" evidence="6">
    <location>
        <begin position="423"/>
        <end position="440"/>
    </location>
</feature>
<dbReference type="STRING" id="2903.R1DNX4"/>
<dbReference type="PANTHER" id="PTHR42893:SF46">
    <property type="entry name" value="PROTEIN DETOXIFICATION 44, CHLOROPLASTIC"/>
    <property type="match status" value="1"/>
</dbReference>
<evidence type="ECO:0000256" key="3">
    <source>
        <dbReference type="ARBA" id="ARBA00022692"/>
    </source>
</evidence>
<accession>A0A0D3KLP7</accession>
<protein>
    <recommendedName>
        <fullName evidence="10">Protein DETOXIFICATION</fullName>
    </recommendedName>
</protein>
<evidence type="ECO:0008006" key="10">
    <source>
        <dbReference type="Google" id="ProtNLM"/>
    </source>
</evidence>